<gene>
    <name evidence="2" type="ORF">EZS28_028578</name>
</gene>
<dbReference type="GO" id="GO:0045505">
    <property type="term" value="F:dynein intermediate chain binding"/>
    <property type="evidence" value="ECO:0007669"/>
    <property type="project" value="InterPro"/>
</dbReference>
<dbReference type="GO" id="GO:0051959">
    <property type="term" value="F:dynein light intermediate chain binding"/>
    <property type="evidence" value="ECO:0007669"/>
    <property type="project" value="InterPro"/>
</dbReference>
<dbReference type="PANTHER" id="PTHR22878:SF68">
    <property type="entry name" value="DYNEIN HEAVY CHAIN 6, AXONEMAL-LIKE"/>
    <property type="match status" value="1"/>
</dbReference>
<organism evidence="2 3">
    <name type="scientific">Streblomastix strix</name>
    <dbReference type="NCBI Taxonomy" id="222440"/>
    <lineage>
        <taxon>Eukaryota</taxon>
        <taxon>Metamonada</taxon>
        <taxon>Preaxostyla</taxon>
        <taxon>Oxymonadida</taxon>
        <taxon>Streblomastigidae</taxon>
        <taxon>Streblomastix</taxon>
    </lineage>
</organism>
<dbReference type="FunFam" id="1.20.920.30:FF:000002">
    <property type="entry name" value="Dynein axonemal heavy chain 3"/>
    <property type="match status" value="1"/>
</dbReference>
<dbReference type="GO" id="GO:0007018">
    <property type="term" value="P:microtubule-based movement"/>
    <property type="evidence" value="ECO:0007669"/>
    <property type="project" value="InterPro"/>
</dbReference>
<dbReference type="OrthoDB" id="447173at2759"/>
<evidence type="ECO:0000259" key="1">
    <source>
        <dbReference type="Pfam" id="PF17857"/>
    </source>
</evidence>
<dbReference type="InterPro" id="IPR041589">
    <property type="entry name" value="DNAH3_AAA_lid_1"/>
</dbReference>
<feature type="domain" description="Dynein heavy chain 3 AAA+ lid" evidence="1">
    <location>
        <begin position="39"/>
        <end position="129"/>
    </location>
</feature>
<proteinExistence type="predicted"/>
<dbReference type="GO" id="GO:0030286">
    <property type="term" value="C:dynein complex"/>
    <property type="evidence" value="ECO:0007669"/>
    <property type="project" value="InterPro"/>
</dbReference>
<dbReference type="InterPro" id="IPR026983">
    <property type="entry name" value="DHC"/>
</dbReference>
<dbReference type="PANTHER" id="PTHR22878">
    <property type="entry name" value="DYNEIN HEAVY CHAIN 6, AXONEMAL-LIKE-RELATED"/>
    <property type="match status" value="1"/>
</dbReference>
<dbReference type="EMBL" id="SNRW01010913">
    <property type="protein sequence ID" value="KAA6375895.1"/>
    <property type="molecule type" value="Genomic_DNA"/>
</dbReference>
<protein>
    <submittedName>
        <fullName evidence="2">Putative dynein heavy chain axonemal</fullName>
    </submittedName>
</protein>
<sequence length="210" mass="23789">MPQVGTAAMTTIFSSIIAGFLSNQKPSLPATVQELAQPLIDATVELYHKACSTFLPTPSKSHYKFNLRYSSSLVNGVLHVSSGCYQVASTVAKLWTHEGCRVFQDRLIDSADRNAFDQVISDVQRDYFTYPKEPLSEPFEIEELPNQLVFADFPERPAQPQIYKEFKMGDELSRISMDRLDDYNLASQKPMHLILFDDTILHLARIARII</sequence>
<reference evidence="2 3" key="1">
    <citation type="submission" date="2019-03" db="EMBL/GenBank/DDBJ databases">
        <title>Single cell metagenomics reveals metabolic interactions within the superorganism composed of flagellate Streblomastix strix and complex community of Bacteroidetes bacteria on its surface.</title>
        <authorList>
            <person name="Treitli S.C."/>
            <person name="Kolisko M."/>
            <person name="Husnik F."/>
            <person name="Keeling P."/>
            <person name="Hampl V."/>
        </authorList>
    </citation>
    <scope>NUCLEOTIDE SEQUENCE [LARGE SCALE GENOMIC DNA]</scope>
    <source>
        <strain evidence="2">ST1C</strain>
    </source>
</reference>
<accession>A0A5J4V1F0</accession>
<evidence type="ECO:0000313" key="3">
    <source>
        <dbReference type="Proteomes" id="UP000324800"/>
    </source>
</evidence>
<dbReference type="AlphaFoldDB" id="A0A5J4V1F0"/>
<evidence type="ECO:0000313" key="2">
    <source>
        <dbReference type="EMBL" id="KAA6375895.1"/>
    </source>
</evidence>
<dbReference type="Proteomes" id="UP000324800">
    <property type="component" value="Unassembled WGS sequence"/>
</dbReference>
<name>A0A5J4V1F0_9EUKA</name>
<dbReference type="Gene3D" id="1.20.920.30">
    <property type="match status" value="1"/>
</dbReference>
<dbReference type="Pfam" id="PF17857">
    <property type="entry name" value="AAA_lid_1"/>
    <property type="match status" value="1"/>
</dbReference>
<comment type="caution">
    <text evidence="2">The sequence shown here is derived from an EMBL/GenBank/DDBJ whole genome shotgun (WGS) entry which is preliminary data.</text>
</comment>